<protein>
    <submittedName>
        <fullName evidence="1">U-box domain-containing protein 7</fullName>
    </submittedName>
</protein>
<dbReference type="EMBL" id="PJQY01001354">
    <property type="protein sequence ID" value="PQQ03314.1"/>
    <property type="molecule type" value="Genomic_DNA"/>
</dbReference>
<sequence length="85" mass="9666">MAGPVLEKQSGDDHEDDVLGLQRAVKKLHFGVCWEERELAAMEIGTLAKEDVKVRKLVGGLGVISFWCPWRRPRWLPGDERRCPP</sequence>
<comment type="caution">
    <text evidence="1">The sequence shown here is derived from an EMBL/GenBank/DDBJ whole genome shotgun (WGS) entry which is preliminary data.</text>
</comment>
<organism evidence="1 2">
    <name type="scientific">Prunus yedoensis var. nudiflora</name>
    <dbReference type="NCBI Taxonomy" id="2094558"/>
    <lineage>
        <taxon>Eukaryota</taxon>
        <taxon>Viridiplantae</taxon>
        <taxon>Streptophyta</taxon>
        <taxon>Embryophyta</taxon>
        <taxon>Tracheophyta</taxon>
        <taxon>Spermatophyta</taxon>
        <taxon>Magnoliopsida</taxon>
        <taxon>eudicotyledons</taxon>
        <taxon>Gunneridae</taxon>
        <taxon>Pentapetalae</taxon>
        <taxon>rosids</taxon>
        <taxon>fabids</taxon>
        <taxon>Rosales</taxon>
        <taxon>Rosaceae</taxon>
        <taxon>Amygdaloideae</taxon>
        <taxon>Amygdaleae</taxon>
        <taxon>Prunus</taxon>
    </lineage>
</organism>
<proteinExistence type="predicted"/>
<reference evidence="1 2" key="1">
    <citation type="submission" date="2018-02" db="EMBL/GenBank/DDBJ databases">
        <title>Draft genome of wild Prunus yedoensis var. nudiflora.</title>
        <authorList>
            <person name="Baek S."/>
            <person name="Kim J.-H."/>
            <person name="Choi K."/>
            <person name="Kim G.-B."/>
            <person name="Cho A."/>
            <person name="Jang H."/>
            <person name="Shin C.-H."/>
            <person name="Yu H.-J."/>
            <person name="Mun J.-H."/>
        </authorList>
    </citation>
    <scope>NUCLEOTIDE SEQUENCE [LARGE SCALE GENOMIC DNA]</scope>
    <source>
        <strain evidence="2">cv. Jeju island</strain>
        <tissue evidence="1">Leaf</tissue>
    </source>
</reference>
<dbReference type="Proteomes" id="UP000250321">
    <property type="component" value="Unassembled WGS sequence"/>
</dbReference>
<evidence type="ECO:0000313" key="2">
    <source>
        <dbReference type="Proteomes" id="UP000250321"/>
    </source>
</evidence>
<evidence type="ECO:0000313" key="1">
    <source>
        <dbReference type="EMBL" id="PQQ03314.1"/>
    </source>
</evidence>
<dbReference type="AlphaFoldDB" id="A0A314YGD8"/>
<name>A0A314YGD8_PRUYE</name>
<gene>
    <name evidence="1" type="ORF">Pyn_29283</name>
</gene>
<keyword evidence="2" id="KW-1185">Reference proteome</keyword>
<accession>A0A314YGD8</accession>